<dbReference type="InterPro" id="IPR036390">
    <property type="entry name" value="WH_DNA-bd_sf"/>
</dbReference>
<evidence type="ECO:0000256" key="2">
    <source>
        <dbReference type="ARBA" id="ARBA00023125"/>
    </source>
</evidence>
<organism evidence="6 7">
    <name type="scientific">Paraburkholderia youngii</name>
    <dbReference type="NCBI Taxonomy" id="2782701"/>
    <lineage>
        <taxon>Bacteria</taxon>
        <taxon>Pseudomonadati</taxon>
        <taxon>Pseudomonadota</taxon>
        <taxon>Betaproteobacteria</taxon>
        <taxon>Burkholderiales</taxon>
        <taxon>Burkholderiaceae</taxon>
        <taxon>Paraburkholderia</taxon>
    </lineage>
</organism>
<evidence type="ECO:0000256" key="1">
    <source>
        <dbReference type="ARBA" id="ARBA00023015"/>
    </source>
</evidence>
<keyword evidence="3" id="KW-0804">Transcription</keyword>
<dbReference type="PROSITE" id="PS51063">
    <property type="entry name" value="HTH_CRP_2"/>
    <property type="match status" value="1"/>
</dbReference>
<dbReference type="Gene3D" id="1.10.10.10">
    <property type="entry name" value="Winged helix-like DNA-binding domain superfamily/Winged helix DNA-binding domain"/>
    <property type="match status" value="1"/>
</dbReference>
<dbReference type="InterPro" id="IPR000524">
    <property type="entry name" value="Tscrpt_reg_HTH_GntR"/>
</dbReference>
<dbReference type="GO" id="GO:0003700">
    <property type="term" value="F:DNA-binding transcription factor activity"/>
    <property type="evidence" value="ECO:0007669"/>
    <property type="project" value="InterPro"/>
</dbReference>
<gene>
    <name evidence="6" type="ORF">G5S42_14840</name>
</gene>
<dbReference type="PANTHER" id="PTHR24567">
    <property type="entry name" value="CRP FAMILY TRANSCRIPTIONAL REGULATORY PROTEIN"/>
    <property type="match status" value="1"/>
</dbReference>
<dbReference type="SUPFAM" id="SSF46785">
    <property type="entry name" value="Winged helix' DNA-binding domain"/>
    <property type="match status" value="1"/>
</dbReference>
<dbReference type="EMBL" id="JAALDK010000001">
    <property type="protein sequence ID" value="NUY00934.1"/>
    <property type="molecule type" value="Genomic_DNA"/>
</dbReference>
<dbReference type="PROSITE" id="PS50042">
    <property type="entry name" value="CNMP_BINDING_3"/>
    <property type="match status" value="1"/>
</dbReference>
<dbReference type="Pfam" id="PF00027">
    <property type="entry name" value="cNMP_binding"/>
    <property type="match status" value="1"/>
</dbReference>
<dbReference type="Proteomes" id="UP000594380">
    <property type="component" value="Unassembled WGS sequence"/>
</dbReference>
<protein>
    <submittedName>
        <fullName evidence="6">Crp/Fnr family transcriptional regulator</fullName>
    </submittedName>
</protein>
<dbReference type="InterPro" id="IPR050397">
    <property type="entry name" value="Env_Response_Regulators"/>
</dbReference>
<evidence type="ECO:0000259" key="4">
    <source>
        <dbReference type="PROSITE" id="PS50042"/>
    </source>
</evidence>
<dbReference type="InterPro" id="IPR018490">
    <property type="entry name" value="cNMP-bd_dom_sf"/>
</dbReference>
<dbReference type="GeneID" id="301101612"/>
<keyword evidence="1" id="KW-0805">Transcription regulation</keyword>
<dbReference type="RefSeq" id="WP_176107387.1">
    <property type="nucleotide sequence ID" value="NZ_JAALDK010000001.1"/>
</dbReference>
<feature type="domain" description="HTH crp-type" evidence="5">
    <location>
        <begin position="140"/>
        <end position="210"/>
    </location>
</feature>
<evidence type="ECO:0000313" key="7">
    <source>
        <dbReference type="Proteomes" id="UP000594380"/>
    </source>
</evidence>
<dbReference type="SUPFAM" id="SSF51206">
    <property type="entry name" value="cAMP-binding domain-like"/>
    <property type="match status" value="1"/>
</dbReference>
<feature type="domain" description="Cyclic nucleotide-binding" evidence="4">
    <location>
        <begin position="7"/>
        <end position="110"/>
    </location>
</feature>
<dbReference type="CDD" id="cd00038">
    <property type="entry name" value="CAP_ED"/>
    <property type="match status" value="1"/>
</dbReference>
<evidence type="ECO:0000256" key="3">
    <source>
        <dbReference type="ARBA" id="ARBA00023163"/>
    </source>
</evidence>
<reference evidence="6 7" key="1">
    <citation type="submission" date="2020-02" db="EMBL/GenBank/DDBJ databases">
        <title>Paraburkholderia simonii sp. nov. and Paraburkholderia youngii sp. nov. Brazilian and Mexican Mimosa-associated rhizobia.</title>
        <authorList>
            <person name="Mavima L."/>
            <person name="Beukes C.W."/>
            <person name="Chan W.Y."/>
            <person name="Palmer M."/>
            <person name="De Meyer S.E."/>
            <person name="James E.K."/>
            <person name="Venter S.N."/>
            <person name="Steenkamp E.T."/>
        </authorList>
    </citation>
    <scope>NUCLEOTIDE SEQUENCE [LARGE SCALE GENOMIC DNA]</scope>
    <source>
        <strain evidence="6 7">JPY169</strain>
    </source>
</reference>
<dbReference type="InterPro" id="IPR036388">
    <property type="entry name" value="WH-like_DNA-bd_sf"/>
</dbReference>
<dbReference type="InterPro" id="IPR000595">
    <property type="entry name" value="cNMP-bd_dom"/>
</dbReference>
<dbReference type="PRINTS" id="PR00035">
    <property type="entry name" value="HTHGNTR"/>
</dbReference>
<proteinExistence type="predicted"/>
<dbReference type="InterPro" id="IPR014710">
    <property type="entry name" value="RmlC-like_jellyroll"/>
</dbReference>
<dbReference type="SMART" id="SM00419">
    <property type="entry name" value="HTH_CRP"/>
    <property type="match status" value="1"/>
</dbReference>
<dbReference type="Gene3D" id="2.60.120.10">
    <property type="entry name" value="Jelly Rolls"/>
    <property type="match status" value="1"/>
</dbReference>
<keyword evidence="2" id="KW-0238">DNA-binding</keyword>
<dbReference type="GO" id="GO:0003677">
    <property type="term" value="F:DNA binding"/>
    <property type="evidence" value="ECO:0007669"/>
    <property type="project" value="UniProtKB-KW"/>
</dbReference>
<dbReference type="Pfam" id="PF13545">
    <property type="entry name" value="HTH_Crp_2"/>
    <property type="match status" value="1"/>
</dbReference>
<dbReference type="PANTHER" id="PTHR24567:SF26">
    <property type="entry name" value="REGULATORY PROTEIN YEIL"/>
    <property type="match status" value="1"/>
</dbReference>
<dbReference type="GO" id="GO:0005829">
    <property type="term" value="C:cytosol"/>
    <property type="evidence" value="ECO:0007669"/>
    <property type="project" value="TreeGrafter"/>
</dbReference>
<name>A0A7Y6N040_9BURK</name>
<accession>A0A7Y6N040</accession>
<evidence type="ECO:0000313" key="6">
    <source>
        <dbReference type="EMBL" id="NUY00934.1"/>
    </source>
</evidence>
<comment type="caution">
    <text evidence="6">The sequence shown here is derived from an EMBL/GenBank/DDBJ whole genome shotgun (WGS) entry which is preliminary data.</text>
</comment>
<sequence>MLRKQVLLREARSEIVGNTTRLTKVVHVNEGDHICYQGATESPLIFLVEGQLRVSTYSEDGVELPFYVVNPDECTGEISILNCAPTLGNIIATKRSTVGLLDRAHARRLLSDPDVARSLNNLIASRAKTLLVARSSRSQPRADARVTAVIEAAINQSQAFDSPLVELPSQVTIAAMAGVSRETVSRVITSLDKRGIVEREGKAIRIRDRVALHHLAIGRAPS</sequence>
<dbReference type="InterPro" id="IPR012318">
    <property type="entry name" value="HTH_CRP"/>
</dbReference>
<dbReference type="AlphaFoldDB" id="A0A7Y6N040"/>
<evidence type="ECO:0000259" key="5">
    <source>
        <dbReference type="PROSITE" id="PS51063"/>
    </source>
</evidence>